<dbReference type="STRING" id="71717.A0A4Y7THR9"/>
<evidence type="ECO:0000313" key="3">
    <source>
        <dbReference type="EMBL" id="TEB33713.1"/>
    </source>
</evidence>
<dbReference type="Gene3D" id="1.25.40.10">
    <property type="entry name" value="Tetratricopeptide repeat domain"/>
    <property type="match status" value="1"/>
</dbReference>
<dbReference type="AlphaFoldDB" id="A0A4Y7THR9"/>
<feature type="repeat" description="TPR" evidence="1">
    <location>
        <begin position="8"/>
        <end position="41"/>
    </location>
</feature>
<dbReference type="SUPFAM" id="SSF48452">
    <property type="entry name" value="TPR-like"/>
    <property type="match status" value="1"/>
</dbReference>
<accession>A0A4Y7THR9</accession>
<keyword evidence="4" id="KW-1185">Reference proteome</keyword>
<dbReference type="Proteomes" id="UP000298030">
    <property type="component" value="Unassembled WGS sequence"/>
</dbReference>
<dbReference type="SMART" id="SM00028">
    <property type="entry name" value="TPR"/>
    <property type="match status" value="1"/>
</dbReference>
<evidence type="ECO:0000256" key="2">
    <source>
        <dbReference type="SAM" id="MobiDB-lite"/>
    </source>
</evidence>
<dbReference type="EMBL" id="QPFP01000011">
    <property type="protein sequence ID" value="TEB33713.1"/>
    <property type="molecule type" value="Genomic_DNA"/>
</dbReference>
<comment type="caution">
    <text evidence="3">The sequence shown here is derived from an EMBL/GenBank/DDBJ whole genome shotgun (WGS) entry which is preliminary data.</text>
</comment>
<dbReference type="InterPro" id="IPR011990">
    <property type="entry name" value="TPR-like_helical_dom_sf"/>
</dbReference>
<proteinExistence type="predicted"/>
<dbReference type="Pfam" id="PF13414">
    <property type="entry name" value="TPR_11"/>
    <property type="match status" value="1"/>
</dbReference>
<reference evidence="3 4" key="1">
    <citation type="journal article" date="2019" name="Nat. Ecol. Evol.">
        <title>Megaphylogeny resolves global patterns of mushroom evolution.</title>
        <authorList>
            <person name="Varga T."/>
            <person name="Krizsan K."/>
            <person name="Foldi C."/>
            <person name="Dima B."/>
            <person name="Sanchez-Garcia M."/>
            <person name="Sanchez-Ramirez S."/>
            <person name="Szollosi G.J."/>
            <person name="Szarkandi J.G."/>
            <person name="Papp V."/>
            <person name="Albert L."/>
            <person name="Andreopoulos W."/>
            <person name="Angelini C."/>
            <person name="Antonin V."/>
            <person name="Barry K.W."/>
            <person name="Bougher N.L."/>
            <person name="Buchanan P."/>
            <person name="Buyck B."/>
            <person name="Bense V."/>
            <person name="Catcheside P."/>
            <person name="Chovatia M."/>
            <person name="Cooper J."/>
            <person name="Damon W."/>
            <person name="Desjardin D."/>
            <person name="Finy P."/>
            <person name="Geml J."/>
            <person name="Haridas S."/>
            <person name="Hughes K."/>
            <person name="Justo A."/>
            <person name="Karasinski D."/>
            <person name="Kautmanova I."/>
            <person name="Kiss B."/>
            <person name="Kocsube S."/>
            <person name="Kotiranta H."/>
            <person name="LaButti K.M."/>
            <person name="Lechner B.E."/>
            <person name="Liimatainen K."/>
            <person name="Lipzen A."/>
            <person name="Lukacs Z."/>
            <person name="Mihaltcheva S."/>
            <person name="Morgado L.N."/>
            <person name="Niskanen T."/>
            <person name="Noordeloos M.E."/>
            <person name="Ohm R.A."/>
            <person name="Ortiz-Santana B."/>
            <person name="Ovrebo C."/>
            <person name="Racz N."/>
            <person name="Riley R."/>
            <person name="Savchenko A."/>
            <person name="Shiryaev A."/>
            <person name="Soop K."/>
            <person name="Spirin V."/>
            <person name="Szebenyi C."/>
            <person name="Tomsovsky M."/>
            <person name="Tulloss R.E."/>
            <person name="Uehling J."/>
            <person name="Grigoriev I.V."/>
            <person name="Vagvolgyi C."/>
            <person name="Papp T."/>
            <person name="Martin F.M."/>
            <person name="Miettinen O."/>
            <person name="Hibbett D.S."/>
            <person name="Nagy L.G."/>
        </authorList>
    </citation>
    <scope>NUCLEOTIDE SEQUENCE [LARGE SCALE GENOMIC DNA]</scope>
    <source>
        <strain evidence="3 4">FP101781</strain>
    </source>
</reference>
<sequence length="1235" mass="136918">MSNQAERALVAKNKGNTLFKAGKLEHAAKCYREATKLDPKSAVYPSNLTAALYELGHYALCCEAILGCWKLVEQAADPGLSKKLSSRIAKALVLGLQDASIPSSFVRDNTVNIQAIRGAAQDDPSWAVFSELETKVRDGSYESAKKEAGKQFAQLPIFHGTPDPQLTFFSFGTDDLISLADGWGSDEPDPLPLKGYTDKQLANLSFLVGGVGDGRHAFATLVGLHHIVTPNPRPKALQSHSLGLLHDFQLTPEQKSTVNIHMTLLDIHPGIIARDIIFFMLFDQLVDLDVKIESAERKKERGKEKASGNDTDALEQLELEKLEVVTTVFYLYSGYMLPSYCYERWVSCVKKLHAIVSKPFSSTDGPTLPSYIFLPPSSYSSLLPYLEFWLKPPVGTIKFTRLMKHVGGMERTKQLQEMHASGALGPKYSGMPDPFFMQRREAEEKVDALISGHGSGAGIKPTAAMKRAAAAAPAASSAARKKFKDMALKEKEQNERDMRTVLTKLIGYSEDEVLKMPFTKLKQKVKDSREDIVELLVAMKTERSVMYGVNGSMLREGEWVAAGSSVTGSQPSGAASMGLPSTATGGGGVSAHVPPRELREKYHGKQFDLWMERVAKDEREFAANSERLQQAATPMPTKKAAGRRKNTSAATPSSSQWYTAKNDWDKGRLTQSAKAIRQTWKANMSLDDGKHGTLDQELDLDLFKNIHYFAEFDEIYGLGGGVGSKEGEGYLEGEEGYARKRESPAWAYGAAFFMGVVDAIKELTRGVDGEDEVKSEMSQRGRLRIEFVADGIHEFLAKIRAGVEDARPANFPKKWTRIWLSNVPDYTQGTINTATYVVPALQDDVPSSSVASNCLFNSPIWQDDNEFCFNYTMLLPSDLKRYLALHTINSNAVQDVLNVNSQQPLPRPVEALANKRELFMWLTKLFLSHIHPGYTQPRPRLVKMPNGLPALFGLLVRLREIGYPAHWLSEWVQNVVDCEAIADTLVFKSTLPRPVREKKAVAEHKIRTDPWLLEIEKILATGKESLPFSVRLPRSIFEGKEATSYRDIGAFEATGLEPTIEFGMFYNHDPVAALLFYKNTRDVWGCKDFKSMLLKVGEIVDNVEIPAGKQPVPTGAFFILTAPEHVGMGAVPPGMKRAVGGGLEGMMANLMRGAMGMGDDKEDDGPGRARVRWKMGKASAKKMIREKWNMVIFRMDLWMPRRAAYALARITISGPSRQACVVLQTLFLITKLGFD</sequence>
<evidence type="ECO:0000313" key="4">
    <source>
        <dbReference type="Proteomes" id="UP000298030"/>
    </source>
</evidence>
<feature type="compositionally biased region" description="Polar residues" evidence="2">
    <location>
        <begin position="565"/>
        <end position="583"/>
    </location>
</feature>
<dbReference type="InterPro" id="IPR019734">
    <property type="entry name" value="TPR_rpt"/>
</dbReference>
<dbReference type="OrthoDB" id="2423701at2759"/>
<gene>
    <name evidence="3" type="ORF">FA13DRAFT_1772874</name>
</gene>
<protein>
    <submittedName>
        <fullName evidence="3">Uncharacterized protein</fullName>
    </submittedName>
</protein>
<feature type="region of interest" description="Disordered" evidence="2">
    <location>
        <begin position="628"/>
        <end position="655"/>
    </location>
</feature>
<feature type="region of interest" description="Disordered" evidence="2">
    <location>
        <begin position="565"/>
        <end position="593"/>
    </location>
</feature>
<evidence type="ECO:0000256" key="1">
    <source>
        <dbReference type="PROSITE-ProRule" id="PRU00339"/>
    </source>
</evidence>
<organism evidence="3 4">
    <name type="scientific">Coprinellus micaceus</name>
    <name type="common">Glistening ink-cap mushroom</name>
    <name type="synonym">Coprinus micaceus</name>
    <dbReference type="NCBI Taxonomy" id="71717"/>
    <lineage>
        <taxon>Eukaryota</taxon>
        <taxon>Fungi</taxon>
        <taxon>Dikarya</taxon>
        <taxon>Basidiomycota</taxon>
        <taxon>Agaricomycotina</taxon>
        <taxon>Agaricomycetes</taxon>
        <taxon>Agaricomycetidae</taxon>
        <taxon>Agaricales</taxon>
        <taxon>Agaricineae</taxon>
        <taxon>Psathyrellaceae</taxon>
        <taxon>Coprinellus</taxon>
    </lineage>
</organism>
<name>A0A4Y7THR9_COPMI</name>
<keyword evidence="1" id="KW-0802">TPR repeat</keyword>
<dbReference type="PROSITE" id="PS50005">
    <property type="entry name" value="TPR"/>
    <property type="match status" value="1"/>
</dbReference>